<reference evidence="1 2" key="1">
    <citation type="journal article" date="2023" name="BMC Biotechnol.">
        <title>Vitis rotundifolia cv Carlos genome sequencing.</title>
        <authorList>
            <person name="Huff M."/>
            <person name="Hulse-Kemp A."/>
            <person name="Scheffler B."/>
            <person name="Youngblood R."/>
            <person name="Simpson S."/>
            <person name="Babiker E."/>
            <person name="Staton M."/>
        </authorList>
    </citation>
    <scope>NUCLEOTIDE SEQUENCE [LARGE SCALE GENOMIC DNA]</scope>
    <source>
        <tissue evidence="1">Leaf</tissue>
    </source>
</reference>
<keyword evidence="2" id="KW-1185">Reference proteome</keyword>
<gene>
    <name evidence="1" type="ORF">PVL29_024241</name>
</gene>
<proteinExistence type="predicted"/>
<dbReference type="Proteomes" id="UP001168098">
    <property type="component" value="Unassembled WGS sequence"/>
</dbReference>
<organism evidence="1 2">
    <name type="scientific">Vitis rotundifolia</name>
    <name type="common">Muscadine grape</name>
    <dbReference type="NCBI Taxonomy" id="103349"/>
    <lineage>
        <taxon>Eukaryota</taxon>
        <taxon>Viridiplantae</taxon>
        <taxon>Streptophyta</taxon>
        <taxon>Embryophyta</taxon>
        <taxon>Tracheophyta</taxon>
        <taxon>Spermatophyta</taxon>
        <taxon>Magnoliopsida</taxon>
        <taxon>eudicotyledons</taxon>
        <taxon>Gunneridae</taxon>
        <taxon>Pentapetalae</taxon>
        <taxon>rosids</taxon>
        <taxon>Vitales</taxon>
        <taxon>Vitaceae</taxon>
        <taxon>Viteae</taxon>
        <taxon>Vitis</taxon>
    </lineage>
</organism>
<evidence type="ECO:0000313" key="1">
    <source>
        <dbReference type="EMBL" id="KAJ9675213.1"/>
    </source>
</evidence>
<evidence type="ECO:0000313" key="2">
    <source>
        <dbReference type="Proteomes" id="UP001168098"/>
    </source>
</evidence>
<dbReference type="AlphaFoldDB" id="A0AA38YR95"/>
<protein>
    <submittedName>
        <fullName evidence="1">Uncharacterized protein</fullName>
    </submittedName>
</protein>
<dbReference type="EMBL" id="JARBHA010000018">
    <property type="protein sequence ID" value="KAJ9675213.1"/>
    <property type="molecule type" value="Genomic_DNA"/>
</dbReference>
<name>A0AA38YR95_VITRO</name>
<comment type="caution">
    <text evidence="1">The sequence shown here is derived from an EMBL/GenBank/DDBJ whole genome shotgun (WGS) entry which is preliminary data.</text>
</comment>
<accession>A0AA38YR95</accession>
<sequence length="86" mass="9644">MAVPPVKTVGLTKQHPLFFPTFISLQRREDKDKDKVKDMPFRMAVTSSLARATISSTFVATKVSLASEWLLWCIKTMCIVGIDRSA</sequence>